<dbReference type="FunFam" id="3.20.20.140:FF:000014">
    <property type="entry name" value="5-methylthioadenosine/S-adenosylhomocysteine deaminase"/>
    <property type="match status" value="1"/>
</dbReference>
<name>A0A1H5SXG0_9CLOT</name>
<feature type="binding site" evidence="4">
    <location>
        <position position="180"/>
    </location>
    <ligand>
        <name>substrate</name>
    </ligand>
</feature>
<comment type="function">
    <text evidence="4">Catalyzes the deamination of 5-methylthioadenosine and S-adenosyl-L-homocysteine into 5-methylthioinosine and S-inosyl-L-homocysteine, respectively. Is also able to deaminate adenosine.</text>
</comment>
<feature type="domain" description="Amidohydrolase-related" evidence="5">
    <location>
        <begin position="56"/>
        <end position="400"/>
    </location>
</feature>
<dbReference type="GO" id="GO:0050270">
    <property type="term" value="F:S-adenosylhomocysteine deaminase activity"/>
    <property type="evidence" value="ECO:0007669"/>
    <property type="project" value="UniProtKB-UniRule"/>
</dbReference>
<dbReference type="InterPro" id="IPR006680">
    <property type="entry name" value="Amidohydro-rel"/>
</dbReference>
<dbReference type="OrthoDB" id="9807210at2"/>
<dbReference type="GO" id="GO:0090614">
    <property type="term" value="F:5'-methylthioadenosine deaminase activity"/>
    <property type="evidence" value="ECO:0007669"/>
    <property type="project" value="UniProtKB-UniRule"/>
</dbReference>
<dbReference type="SUPFAM" id="SSF51338">
    <property type="entry name" value="Composite domain of metallo-dependent hydrolases"/>
    <property type="match status" value="1"/>
</dbReference>
<comment type="cofactor">
    <cofactor evidence="4">
        <name>Zn(2+)</name>
        <dbReference type="ChEBI" id="CHEBI:29105"/>
    </cofactor>
    <text evidence="4">Binds 1 zinc ion per subunit.</text>
</comment>
<dbReference type="EC" id="3.5.4.31" evidence="4"/>
<evidence type="ECO:0000313" key="6">
    <source>
        <dbReference type="EMBL" id="SEF54467.1"/>
    </source>
</evidence>
<comment type="similarity">
    <text evidence="4">Belongs to the metallo-dependent hydrolases superfamily. MTA/SAH deaminase family.</text>
</comment>
<dbReference type="InterPro" id="IPR050287">
    <property type="entry name" value="MTA/SAH_deaminase"/>
</dbReference>
<keyword evidence="2 4" id="KW-0378">Hydrolase</keyword>
<comment type="catalytic activity">
    <reaction evidence="4">
        <text>S-adenosyl-L-homocysteine + H2O + H(+) = S-inosyl-L-homocysteine + NH4(+)</text>
        <dbReference type="Rhea" id="RHEA:20716"/>
        <dbReference type="ChEBI" id="CHEBI:15377"/>
        <dbReference type="ChEBI" id="CHEBI:15378"/>
        <dbReference type="ChEBI" id="CHEBI:28938"/>
        <dbReference type="ChEBI" id="CHEBI:57856"/>
        <dbReference type="ChEBI" id="CHEBI:57985"/>
        <dbReference type="EC" id="3.5.4.28"/>
    </reaction>
</comment>
<dbReference type="Pfam" id="PF01979">
    <property type="entry name" value="Amidohydro_1"/>
    <property type="match status" value="1"/>
</dbReference>
<dbReference type="Gene3D" id="3.20.20.140">
    <property type="entry name" value="Metal-dependent hydrolases"/>
    <property type="match status" value="1"/>
</dbReference>
<dbReference type="CDD" id="cd01298">
    <property type="entry name" value="ATZ_TRZ_like"/>
    <property type="match status" value="1"/>
</dbReference>
<dbReference type="RefSeq" id="WP_103895479.1">
    <property type="nucleotide sequence ID" value="NZ_FNUK01000004.1"/>
</dbReference>
<dbReference type="EMBL" id="FNUK01000004">
    <property type="protein sequence ID" value="SEF54467.1"/>
    <property type="molecule type" value="Genomic_DNA"/>
</dbReference>
<dbReference type="InterPro" id="IPR032466">
    <property type="entry name" value="Metal_Hydrolase"/>
</dbReference>
<dbReference type="Gene3D" id="2.30.40.10">
    <property type="entry name" value="Urease, subunit C, domain 1"/>
    <property type="match status" value="1"/>
</dbReference>
<evidence type="ECO:0000256" key="1">
    <source>
        <dbReference type="ARBA" id="ARBA00022723"/>
    </source>
</evidence>
<dbReference type="PANTHER" id="PTHR43794">
    <property type="entry name" value="AMINOHYDROLASE SSNA-RELATED"/>
    <property type="match status" value="1"/>
</dbReference>
<evidence type="ECO:0000313" key="7">
    <source>
        <dbReference type="Proteomes" id="UP000242850"/>
    </source>
</evidence>
<dbReference type="PANTHER" id="PTHR43794:SF11">
    <property type="entry name" value="AMIDOHYDROLASE-RELATED DOMAIN-CONTAINING PROTEIN"/>
    <property type="match status" value="1"/>
</dbReference>
<keyword evidence="1 4" id="KW-0479">Metal-binding</keyword>
<evidence type="ECO:0000256" key="3">
    <source>
        <dbReference type="ARBA" id="ARBA00022833"/>
    </source>
</evidence>
<evidence type="ECO:0000259" key="5">
    <source>
        <dbReference type="Pfam" id="PF01979"/>
    </source>
</evidence>
<dbReference type="GO" id="GO:0046872">
    <property type="term" value="F:metal ion binding"/>
    <property type="evidence" value="ECO:0007669"/>
    <property type="project" value="UniProtKB-KW"/>
</dbReference>
<feature type="binding site" evidence="4">
    <location>
        <position position="296"/>
    </location>
    <ligand>
        <name>substrate</name>
    </ligand>
</feature>
<accession>A0A1H5SXG0</accession>
<feature type="binding site" evidence="4">
    <location>
        <position position="207"/>
    </location>
    <ligand>
        <name>Zn(2+)</name>
        <dbReference type="ChEBI" id="CHEBI:29105"/>
    </ligand>
</feature>
<comment type="caution">
    <text evidence="4">Lacks conserved residue(s) required for the propagation of feature annotation.</text>
</comment>
<keyword evidence="7" id="KW-1185">Reference proteome</keyword>
<sequence length="429" mass="47974">MDKLLIENVGIITMEENNFIDEGYIYIEDGIIKEVKSGSFKGEKENLKKINGIGCIALPGFINCHTHVPMTLLRGYGEGLPLMRWLKEKIWPFEAKLEEEDIYNGALLGIIEMIKSGTTSFVDMYFKEDVIAKACKEANIRGFLGNPIIGDGWQGQVEDTISLFEKFKHDEMVKIFIAPHSPYTCSFECLKEVGEVARKLNIPIHIHIAETKDEVYITKDKYSLSPAFVCYETGLFDKNKTLAAHCVYLNDADMEMLLNYDFTAVYNPQSNMKLASGVAPVVKMIRKGINVALGTDGASSNNNLNMIEEMQTASLLQKLNCSDATALNAFETLQLATVNAAKAIGMENNLGYIKEGFYADIILIDFNKAHLNPKTDVYSNIVFSAQGSDVKTVIINGKVVMENYEIKVLDEEKVIFKANKSFKDVLSRL</sequence>
<dbReference type="EC" id="3.5.4.28" evidence="4"/>
<proteinExistence type="inferred from homology"/>
<evidence type="ECO:0000256" key="2">
    <source>
        <dbReference type="ARBA" id="ARBA00022801"/>
    </source>
</evidence>
<comment type="catalytic activity">
    <reaction evidence="4">
        <text>S-methyl-5'-thioadenosine + H2O + H(+) = S-methyl-5'-thioinosine + NH4(+)</text>
        <dbReference type="Rhea" id="RHEA:25025"/>
        <dbReference type="ChEBI" id="CHEBI:15377"/>
        <dbReference type="ChEBI" id="CHEBI:15378"/>
        <dbReference type="ChEBI" id="CHEBI:17509"/>
        <dbReference type="ChEBI" id="CHEBI:28938"/>
        <dbReference type="ChEBI" id="CHEBI:48595"/>
        <dbReference type="EC" id="3.5.4.31"/>
    </reaction>
</comment>
<dbReference type="SUPFAM" id="SSF51556">
    <property type="entry name" value="Metallo-dependent hydrolases"/>
    <property type="match status" value="1"/>
</dbReference>
<dbReference type="HAMAP" id="MF_01281">
    <property type="entry name" value="MTA_SAH_deamin"/>
    <property type="match status" value="1"/>
</dbReference>
<protein>
    <recommendedName>
        <fullName evidence="4">5-methylthioadenosine/S-adenosylhomocysteine deaminase</fullName>
        <shortName evidence="4">MTA/SAH deaminase</shortName>
        <ecNumber evidence="4">3.5.4.28</ecNumber>
        <ecNumber evidence="4">3.5.4.31</ecNumber>
    </recommendedName>
</protein>
<feature type="binding site" evidence="4">
    <location>
        <position position="210"/>
    </location>
    <ligand>
        <name>substrate</name>
    </ligand>
</feature>
<gene>
    <name evidence="4" type="primary">mtaD</name>
    <name evidence="6" type="ORF">SAMN05660865_00465</name>
</gene>
<evidence type="ECO:0000256" key="4">
    <source>
        <dbReference type="HAMAP-Rule" id="MF_01281"/>
    </source>
</evidence>
<organism evidence="6 7">
    <name type="scientific">Caloramator fervidus</name>
    <dbReference type="NCBI Taxonomy" id="29344"/>
    <lineage>
        <taxon>Bacteria</taxon>
        <taxon>Bacillati</taxon>
        <taxon>Bacillota</taxon>
        <taxon>Clostridia</taxon>
        <taxon>Eubacteriales</taxon>
        <taxon>Clostridiaceae</taxon>
        <taxon>Caloramator</taxon>
    </lineage>
</organism>
<reference evidence="7" key="1">
    <citation type="submission" date="2016-10" db="EMBL/GenBank/DDBJ databases">
        <authorList>
            <person name="Varghese N."/>
            <person name="Submissions S."/>
        </authorList>
    </citation>
    <scope>NUCLEOTIDE SEQUENCE [LARGE SCALE GENOMIC DNA]</scope>
    <source>
        <strain evidence="7">DSM 5463</strain>
    </source>
</reference>
<dbReference type="Proteomes" id="UP000242850">
    <property type="component" value="Unassembled WGS sequence"/>
</dbReference>
<dbReference type="InterPro" id="IPR011059">
    <property type="entry name" value="Metal-dep_hydrolase_composite"/>
</dbReference>
<dbReference type="InterPro" id="IPR023512">
    <property type="entry name" value="Deaminase_MtaD/DadD"/>
</dbReference>
<feature type="binding site" evidence="4">
    <location>
        <position position="67"/>
    </location>
    <ligand>
        <name>Zn(2+)</name>
        <dbReference type="ChEBI" id="CHEBI:29105"/>
    </ligand>
</feature>
<feature type="binding site" evidence="4">
    <location>
        <position position="296"/>
    </location>
    <ligand>
        <name>Zn(2+)</name>
        <dbReference type="ChEBI" id="CHEBI:29105"/>
    </ligand>
</feature>
<feature type="binding site" evidence="4">
    <location>
        <position position="65"/>
    </location>
    <ligand>
        <name>Zn(2+)</name>
        <dbReference type="ChEBI" id="CHEBI:29105"/>
    </ligand>
</feature>
<keyword evidence="3 4" id="KW-0862">Zinc</keyword>
<dbReference type="AlphaFoldDB" id="A0A1H5SXG0"/>
<feature type="binding site" evidence="4">
    <location>
        <position position="94"/>
    </location>
    <ligand>
        <name>substrate</name>
    </ligand>
</feature>